<reference evidence="2" key="1">
    <citation type="submission" date="2023-06" db="EMBL/GenBank/DDBJ databases">
        <title>Genome-scale phylogeny and comparative genomics of the fungal order Sordariales.</title>
        <authorList>
            <consortium name="Lawrence Berkeley National Laboratory"/>
            <person name="Hensen N."/>
            <person name="Bonometti L."/>
            <person name="Westerberg I."/>
            <person name="Brannstrom I.O."/>
            <person name="Guillou S."/>
            <person name="Cros-Aarteil S."/>
            <person name="Calhoun S."/>
            <person name="Haridas S."/>
            <person name="Kuo A."/>
            <person name="Mondo S."/>
            <person name="Pangilinan J."/>
            <person name="Riley R."/>
            <person name="Labutti K."/>
            <person name="Andreopoulos B."/>
            <person name="Lipzen A."/>
            <person name="Chen C."/>
            <person name="Yanf M."/>
            <person name="Daum C."/>
            <person name="Ng V."/>
            <person name="Clum A."/>
            <person name="Steindorff A."/>
            <person name="Ohm R."/>
            <person name="Martin F."/>
            <person name="Silar P."/>
            <person name="Natvig D."/>
            <person name="Lalanne C."/>
            <person name="Gautier V."/>
            <person name="Ament-Velasquez S.L."/>
            <person name="Kruys A."/>
            <person name="Hutchinson M.I."/>
            <person name="Powell A.J."/>
            <person name="Barry K."/>
            <person name="Miller A.N."/>
            <person name="Grigoriev I.V."/>
            <person name="Debuchy R."/>
            <person name="Gladieux P."/>
            <person name="Thoren M.H."/>
            <person name="Johannesson H."/>
        </authorList>
    </citation>
    <scope>NUCLEOTIDE SEQUENCE</scope>
    <source>
        <strain evidence="2">SMH4607-1</strain>
    </source>
</reference>
<keyword evidence="3" id="KW-1185">Reference proteome</keyword>
<gene>
    <name evidence="2" type="ORF">B0H67DRAFT_393913</name>
</gene>
<dbReference type="Proteomes" id="UP001172102">
    <property type="component" value="Unassembled WGS sequence"/>
</dbReference>
<feature type="compositionally biased region" description="Polar residues" evidence="1">
    <location>
        <begin position="36"/>
        <end position="50"/>
    </location>
</feature>
<feature type="compositionally biased region" description="Polar residues" evidence="1">
    <location>
        <begin position="60"/>
        <end position="70"/>
    </location>
</feature>
<dbReference type="EMBL" id="JAUKUA010000009">
    <property type="protein sequence ID" value="KAK0702233.1"/>
    <property type="molecule type" value="Genomic_DNA"/>
</dbReference>
<organism evidence="2 3">
    <name type="scientific">Lasiosphaeris hirsuta</name>
    <dbReference type="NCBI Taxonomy" id="260670"/>
    <lineage>
        <taxon>Eukaryota</taxon>
        <taxon>Fungi</taxon>
        <taxon>Dikarya</taxon>
        <taxon>Ascomycota</taxon>
        <taxon>Pezizomycotina</taxon>
        <taxon>Sordariomycetes</taxon>
        <taxon>Sordariomycetidae</taxon>
        <taxon>Sordariales</taxon>
        <taxon>Lasiosphaeriaceae</taxon>
        <taxon>Lasiosphaeris</taxon>
    </lineage>
</organism>
<name>A0AA39ZRD2_9PEZI</name>
<dbReference type="AlphaFoldDB" id="A0AA39ZRD2"/>
<comment type="caution">
    <text evidence="2">The sequence shown here is derived from an EMBL/GenBank/DDBJ whole genome shotgun (WGS) entry which is preliminary data.</text>
</comment>
<evidence type="ECO:0000256" key="1">
    <source>
        <dbReference type="SAM" id="MobiDB-lite"/>
    </source>
</evidence>
<feature type="region of interest" description="Disordered" evidence="1">
    <location>
        <begin position="34"/>
        <end position="72"/>
    </location>
</feature>
<proteinExistence type="predicted"/>
<accession>A0AA39ZRD2</accession>
<evidence type="ECO:0000313" key="3">
    <source>
        <dbReference type="Proteomes" id="UP001172102"/>
    </source>
</evidence>
<protein>
    <submittedName>
        <fullName evidence="2">Uncharacterized protein</fullName>
    </submittedName>
</protein>
<sequence>MTPQHDCHFAQQSTSGTLYARFTHKHQLETVERMSRNNTIATTRASSTTLRDQDQDQDQENSNAEQSSTRPRYVYVEKVSEPKPDAAPKIKSRISKFMSKFQSPAVRATKAAREREQLEEVRTGVKKYQAMDVSRSSNGWALS</sequence>
<evidence type="ECO:0000313" key="2">
    <source>
        <dbReference type="EMBL" id="KAK0702233.1"/>
    </source>
</evidence>